<dbReference type="Proteomes" id="UP000886520">
    <property type="component" value="Chromosome 7"/>
</dbReference>
<name>A0A9D4V292_ADICA</name>
<sequence length="86" mass="9341">MAIGNPQGRTMELHYKPGKCRTQESRELSAGARCRGADGYRGRVLEEGFMQCGELGADTAQRLMAACSGLQMEDVEQATTSNRSVD</sequence>
<proteinExistence type="predicted"/>
<keyword evidence="2" id="KW-1185">Reference proteome</keyword>
<gene>
    <name evidence="1" type="ORF">GOP47_0007491</name>
</gene>
<comment type="caution">
    <text evidence="1">The sequence shown here is derived from an EMBL/GenBank/DDBJ whole genome shotgun (WGS) entry which is preliminary data.</text>
</comment>
<dbReference type="EMBL" id="JABFUD020000007">
    <property type="protein sequence ID" value="KAI5077667.1"/>
    <property type="molecule type" value="Genomic_DNA"/>
</dbReference>
<accession>A0A9D4V292</accession>
<reference evidence="1" key="1">
    <citation type="submission" date="2021-01" db="EMBL/GenBank/DDBJ databases">
        <title>Adiantum capillus-veneris genome.</title>
        <authorList>
            <person name="Fang Y."/>
            <person name="Liao Q."/>
        </authorList>
    </citation>
    <scope>NUCLEOTIDE SEQUENCE</scope>
    <source>
        <strain evidence="1">H3</strain>
        <tissue evidence="1">Leaf</tissue>
    </source>
</reference>
<protein>
    <submittedName>
        <fullName evidence="1">Uncharacterized protein</fullName>
    </submittedName>
</protein>
<dbReference type="AlphaFoldDB" id="A0A9D4V292"/>
<organism evidence="1 2">
    <name type="scientific">Adiantum capillus-veneris</name>
    <name type="common">Maidenhair fern</name>
    <dbReference type="NCBI Taxonomy" id="13818"/>
    <lineage>
        <taxon>Eukaryota</taxon>
        <taxon>Viridiplantae</taxon>
        <taxon>Streptophyta</taxon>
        <taxon>Embryophyta</taxon>
        <taxon>Tracheophyta</taxon>
        <taxon>Polypodiopsida</taxon>
        <taxon>Polypodiidae</taxon>
        <taxon>Polypodiales</taxon>
        <taxon>Pteridineae</taxon>
        <taxon>Pteridaceae</taxon>
        <taxon>Vittarioideae</taxon>
        <taxon>Adiantum</taxon>
    </lineage>
</organism>
<evidence type="ECO:0000313" key="1">
    <source>
        <dbReference type="EMBL" id="KAI5077667.1"/>
    </source>
</evidence>
<evidence type="ECO:0000313" key="2">
    <source>
        <dbReference type="Proteomes" id="UP000886520"/>
    </source>
</evidence>